<feature type="transmembrane region" description="Helical" evidence="1">
    <location>
        <begin position="320"/>
        <end position="342"/>
    </location>
</feature>
<keyword evidence="1" id="KW-0812">Transmembrane</keyword>
<feature type="transmembrane region" description="Helical" evidence="1">
    <location>
        <begin position="293"/>
        <end position="314"/>
    </location>
</feature>
<feature type="transmembrane region" description="Helical" evidence="1">
    <location>
        <begin position="106"/>
        <end position="128"/>
    </location>
</feature>
<feature type="transmembrane region" description="Helical" evidence="1">
    <location>
        <begin position="268"/>
        <end position="288"/>
    </location>
</feature>
<feature type="transmembrane region" description="Helical" evidence="1">
    <location>
        <begin position="29"/>
        <end position="47"/>
    </location>
</feature>
<dbReference type="AlphaFoldDB" id="A0A8D5JNH8"/>
<evidence type="ECO:0000313" key="2">
    <source>
        <dbReference type="EMBL" id="BCL62692.1"/>
    </source>
</evidence>
<dbReference type="Proteomes" id="UP000826725">
    <property type="component" value="Chromosome"/>
</dbReference>
<organism evidence="2 3">
    <name type="scientific">Desulfomarina profundi</name>
    <dbReference type="NCBI Taxonomy" id="2772557"/>
    <lineage>
        <taxon>Bacteria</taxon>
        <taxon>Pseudomonadati</taxon>
        <taxon>Thermodesulfobacteriota</taxon>
        <taxon>Desulfobulbia</taxon>
        <taxon>Desulfobulbales</taxon>
        <taxon>Desulfobulbaceae</taxon>
        <taxon>Desulfomarina</taxon>
    </lineage>
</organism>
<evidence type="ECO:0000313" key="3">
    <source>
        <dbReference type="Proteomes" id="UP000826725"/>
    </source>
</evidence>
<dbReference type="RefSeq" id="WP_228855023.1">
    <property type="nucleotide sequence ID" value="NZ_AP024086.1"/>
</dbReference>
<keyword evidence="1" id="KW-0472">Membrane</keyword>
<accession>A0A8D5JNH8</accession>
<feature type="transmembrane region" description="Helical" evidence="1">
    <location>
        <begin position="184"/>
        <end position="212"/>
    </location>
</feature>
<dbReference type="KEGG" id="dbk:DGMP_33850"/>
<protein>
    <submittedName>
        <fullName evidence="2">Uncharacterized protein</fullName>
    </submittedName>
</protein>
<feature type="transmembrane region" description="Helical" evidence="1">
    <location>
        <begin position="149"/>
        <end position="172"/>
    </location>
</feature>
<name>A0A8D5JNH8_9BACT</name>
<feature type="transmembrane region" description="Helical" evidence="1">
    <location>
        <begin position="219"/>
        <end position="248"/>
    </location>
</feature>
<keyword evidence="3" id="KW-1185">Reference proteome</keyword>
<reference evidence="2" key="1">
    <citation type="submission" date="2020-09" db="EMBL/GenBank/DDBJ databases">
        <title>Desulfogranum mesoprofundum gen. nov., sp. nov., a novel mesophilic, sulfate-reducing chemolithoautotroph isolated from a deep-sea hydrothermal vent chimney in the Suiyo Seamount.</title>
        <authorList>
            <person name="Hashimoto Y."/>
            <person name="Nakagawa S."/>
        </authorList>
    </citation>
    <scope>NUCLEOTIDE SEQUENCE</scope>
    <source>
        <strain evidence="2">KT2</strain>
    </source>
</reference>
<keyword evidence="1" id="KW-1133">Transmembrane helix</keyword>
<feature type="transmembrane region" description="Helical" evidence="1">
    <location>
        <begin position="354"/>
        <end position="371"/>
    </location>
</feature>
<sequence length="442" mass="51747">MTTFFKTYWSSRKLYALGWKQFFSTNRTLLLFSFFTFLSVLLLRSWFHFTHPGLYVEDTSHYFNYFYGDIRGFKSLLHNPNGYLTILTNTIALLTAKLDVRLQPTVYLLTSTTMTIAAVMALPCSGLLKNRYILFCSPFLLGLSGINHLFYYTTLTYLIYVSVILLFSLLFWETGDSNLGTGLLFIFLSLLIWSGPFSVLTVPFSLMFILFFKGKTRFLLGLMVVAIFYLLCVTDKTIMLSNIFHGAIRRIWFNTLILNVFLMEARHVVTPKIEIFFTLFFTGILFFFRKDSFYLKIALLLFILINGSLALLFLSKKYLLYQTLLPCYLFIPQFFWLFFLLFTADRFLVNHRKLVHMGIPIACCFFAFILYDNLHHPEKWEISRMPALPRFLEVVHNNEMHHWEKENKLKIITTPGRGSFRPTAKVGKRGDDTTEVEFIHVE</sequence>
<dbReference type="EMBL" id="AP024086">
    <property type="protein sequence ID" value="BCL62692.1"/>
    <property type="molecule type" value="Genomic_DNA"/>
</dbReference>
<evidence type="ECO:0000256" key="1">
    <source>
        <dbReference type="SAM" id="Phobius"/>
    </source>
</evidence>
<gene>
    <name evidence="2" type="ORF">DGMP_33850</name>
</gene>
<proteinExistence type="predicted"/>